<keyword evidence="8" id="KW-1185">Reference proteome</keyword>
<dbReference type="OrthoDB" id="9808452at2"/>
<dbReference type="AlphaFoldDB" id="A0A3N7HPV1"/>
<dbReference type="Proteomes" id="UP000267464">
    <property type="component" value="Unassembled WGS sequence"/>
</dbReference>
<evidence type="ECO:0000256" key="1">
    <source>
        <dbReference type="ARBA" id="ARBA00004141"/>
    </source>
</evidence>
<organism evidence="7 8">
    <name type="scientific">Piscinibacter terrae</name>
    <dbReference type="NCBI Taxonomy" id="2496871"/>
    <lineage>
        <taxon>Bacteria</taxon>
        <taxon>Pseudomonadati</taxon>
        <taxon>Pseudomonadota</taxon>
        <taxon>Betaproteobacteria</taxon>
        <taxon>Burkholderiales</taxon>
        <taxon>Sphaerotilaceae</taxon>
        <taxon>Piscinibacter</taxon>
    </lineage>
</organism>
<name>A0A3N7HPV1_9BURK</name>
<comment type="caution">
    <text evidence="7">The sequence shown here is derived from an EMBL/GenBank/DDBJ whole genome shotgun (WGS) entry which is preliminary data.</text>
</comment>
<evidence type="ECO:0000313" key="8">
    <source>
        <dbReference type="Proteomes" id="UP000267464"/>
    </source>
</evidence>
<feature type="transmembrane region" description="Helical" evidence="5">
    <location>
        <begin position="164"/>
        <end position="184"/>
    </location>
</feature>
<proteinExistence type="predicted"/>
<dbReference type="RefSeq" id="WP_124540753.1">
    <property type="nucleotide sequence ID" value="NZ_QUSW01000003.1"/>
</dbReference>
<evidence type="ECO:0000259" key="6">
    <source>
        <dbReference type="Pfam" id="PF04893"/>
    </source>
</evidence>
<dbReference type="GO" id="GO:0016020">
    <property type="term" value="C:membrane"/>
    <property type="evidence" value="ECO:0007669"/>
    <property type="project" value="UniProtKB-SubCell"/>
</dbReference>
<keyword evidence="4 5" id="KW-0472">Membrane</keyword>
<feature type="transmembrane region" description="Helical" evidence="5">
    <location>
        <begin position="35"/>
        <end position="55"/>
    </location>
</feature>
<dbReference type="EMBL" id="QUSW01000003">
    <property type="protein sequence ID" value="RQP24248.1"/>
    <property type="molecule type" value="Genomic_DNA"/>
</dbReference>
<dbReference type="Pfam" id="PF04893">
    <property type="entry name" value="Yip1"/>
    <property type="match status" value="1"/>
</dbReference>
<protein>
    <submittedName>
        <fullName evidence="7">DUF1282 domain-containing protein</fullName>
    </submittedName>
</protein>
<keyword evidence="3 5" id="KW-1133">Transmembrane helix</keyword>
<feature type="transmembrane region" description="Helical" evidence="5">
    <location>
        <begin position="75"/>
        <end position="96"/>
    </location>
</feature>
<evidence type="ECO:0000256" key="4">
    <source>
        <dbReference type="ARBA" id="ARBA00023136"/>
    </source>
</evidence>
<accession>A0A3N7HPV1</accession>
<keyword evidence="2 5" id="KW-0812">Transmembrane</keyword>
<evidence type="ECO:0000256" key="5">
    <source>
        <dbReference type="SAM" id="Phobius"/>
    </source>
</evidence>
<comment type="subcellular location">
    <subcellularLocation>
        <location evidence="1">Membrane</location>
        <topology evidence="1">Multi-pass membrane protein</topology>
    </subcellularLocation>
</comment>
<evidence type="ECO:0000256" key="2">
    <source>
        <dbReference type="ARBA" id="ARBA00022692"/>
    </source>
</evidence>
<evidence type="ECO:0000256" key="3">
    <source>
        <dbReference type="ARBA" id="ARBA00022989"/>
    </source>
</evidence>
<dbReference type="InterPro" id="IPR006977">
    <property type="entry name" value="Yip1_dom"/>
</dbReference>
<gene>
    <name evidence="7" type="ORF">DZC73_13120</name>
</gene>
<reference evidence="7 8" key="1">
    <citation type="submission" date="2018-08" db="EMBL/GenBank/DDBJ databases">
        <authorList>
            <person name="Khan S.A."/>
            <person name="Jeon C.O."/>
            <person name="Chun B.H."/>
            <person name="Jeong S.E."/>
        </authorList>
    </citation>
    <scope>NUCLEOTIDE SEQUENCE [LARGE SCALE GENOMIC DNA]</scope>
    <source>
        <strain evidence="7 8">S-16</strain>
    </source>
</reference>
<evidence type="ECO:0000313" key="7">
    <source>
        <dbReference type="EMBL" id="RQP24248.1"/>
    </source>
</evidence>
<feature type="domain" description="Yip1" evidence="6">
    <location>
        <begin position="10"/>
        <end position="177"/>
    </location>
</feature>
<sequence>MNLIQRVQDILLKPKETWPVIAQETDDIAAIYKKYLVFLAAIPPVAAFLGIYVLGFGMFGSRMGGFMMSGLMHMIAHYVVSLVLVFGVAFVANELAPSFGGTKDLLSAFKLVAYSMTAGYVGGVFSIIMALSVLSLLASIYGIYLLFLGAPVLMKIPEDKAPGYTAVLVVIVIVASLVLGALTYGSMGMGMRM</sequence>
<reference evidence="7 8" key="2">
    <citation type="submission" date="2018-12" db="EMBL/GenBank/DDBJ databases">
        <title>Rhizobacter gummiphilus sp. nov., a rubber-degrading bacterium isolated from the soil of a botanical garden in Japan.</title>
        <authorList>
            <person name="Shunsuke S.S."/>
        </authorList>
    </citation>
    <scope>NUCLEOTIDE SEQUENCE [LARGE SCALE GENOMIC DNA]</scope>
    <source>
        <strain evidence="7 8">S-16</strain>
    </source>
</reference>
<feature type="transmembrane region" description="Helical" evidence="5">
    <location>
        <begin position="117"/>
        <end position="144"/>
    </location>
</feature>